<reference evidence="2" key="1">
    <citation type="submission" date="2022-12" db="EMBL/GenBank/DDBJ databases">
        <authorList>
            <person name="Alioto T."/>
            <person name="Alioto T."/>
            <person name="Gomez Garrido J."/>
        </authorList>
    </citation>
    <scope>NUCLEOTIDE SEQUENCE</scope>
</reference>
<feature type="compositionally biased region" description="Polar residues" evidence="1">
    <location>
        <begin position="43"/>
        <end position="71"/>
    </location>
</feature>
<feature type="compositionally biased region" description="Polar residues" evidence="1">
    <location>
        <begin position="517"/>
        <end position="531"/>
    </location>
</feature>
<name>A0AA35PQZ8_9SAUR</name>
<dbReference type="Proteomes" id="UP001178461">
    <property type="component" value="Chromosome Z"/>
</dbReference>
<evidence type="ECO:0000313" key="3">
    <source>
        <dbReference type="Proteomes" id="UP001178461"/>
    </source>
</evidence>
<feature type="compositionally biased region" description="Basic and acidic residues" evidence="1">
    <location>
        <begin position="252"/>
        <end position="263"/>
    </location>
</feature>
<dbReference type="EMBL" id="OX395140">
    <property type="protein sequence ID" value="CAI5793747.1"/>
    <property type="molecule type" value="Genomic_DNA"/>
</dbReference>
<feature type="compositionally biased region" description="Basic and acidic residues" evidence="1">
    <location>
        <begin position="221"/>
        <end position="234"/>
    </location>
</feature>
<feature type="compositionally biased region" description="Basic residues" evidence="1">
    <location>
        <begin position="8"/>
        <end position="22"/>
    </location>
</feature>
<evidence type="ECO:0000313" key="2">
    <source>
        <dbReference type="EMBL" id="CAI5793747.1"/>
    </source>
</evidence>
<keyword evidence="3" id="KW-1185">Reference proteome</keyword>
<feature type="compositionally biased region" description="Polar residues" evidence="1">
    <location>
        <begin position="543"/>
        <end position="553"/>
    </location>
</feature>
<gene>
    <name evidence="2" type="ORF">PODLI_1B012828</name>
</gene>
<evidence type="ECO:0000256" key="1">
    <source>
        <dbReference type="SAM" id="MobiDB-lite"/>
    </source>
</evidence>
<feature type="compositionally biased region" description="Polar residues" evidence="1">
    <location>
        <begin position="416"/>
        <end position="425"/>
    </location>
</feature>
<proteinExistence type="predicted"/>
<sequence length="624" mass="68025">MNSPGLARRNKLVRQKHAKNWKARSERASTHHLPAKTHRLPANAQNVPAKSLEQTPKADQQVSQTPANNQKVHSEGANTRHLPAKTHHLPANVQNVPANAQHLPAKNLEQTSEVDQRVSKYRGSPLYEKYIPDIECYNAILKPRVSLSFPLDFPKPVRPGTKTRSRPSALKRVNIPLAPAHVQVDFKIPTTEPPKPIAPGESDEPSLEPSLEPSQNQALENSEKADPSKSEEKKKFWHKLPCWKKKKAPVSDTKEHAGDHTKVDAAGNITVTPENEEKSHHSSVSPQTTVESPSPPPPPPKSPPPISPSATKPRKRIKDKDTTLMVSPSDITPQTSAAPSPSDDGEQSKSPKGILKSSVEKMQPGKSVSIHTPEEINSTKPPPKHSMTHFRSKEISPVTNDSPTSERTSATDETELSSAPTTSLKSQRRTPLFARAFKPPLNVSRKRFGKGKEEVSTVAASETPLPESTNSGDQEISSLTSQPPLEKTVPTSPPGMVPPDSAPRSPPRNLPPPPEDQLNTEAASALTTSLRSQKRARMFARASTPSPNVATTHFRSEEMSPTADSSLPRPTPGKTPLKSPTTSPKDTEKHTAVHKSFFTTIPTGSLEEVKAARLPGAKWVQKFL</sequence>
<protein>
    <submittedName>
        <fullName evidence="2">Uncharacterized protein</fullName>
    </submittedName>
</protein>
<dbReference type="AlphaFoldDB" id="A0AA35PQZ8"/>
<feature type="compositionally biased region" description="Low complexity" evidence="1">
    <location>
        <begin position="282"/>
        <end position="292"/>
    </location>
</feature>
<feature type="region of interest" description="Disordered" evidence="1">
    <location>
        <begin position="154"/>
        <end position="591"/>
    </location>
</feature>
<feature type="compositionally biased region" description="Pro residues" evidence="1">
    <location>
        <begin position="491"/>
        <end position="515"/>
    </location>
</feature>
<feature type="compositionally biased region" description="Basic residues" evidence="1">
    <location>
        <begin position="235"/>
        <end position="248"/>
    </location>
</feature>
<organism evidence="2 3">
    <name type="scientific">Podarcis lilfordi</name>
    <name type="common">Lilford's wall lizard</name>
    <dbReference type="NCBI Taxonomy" id="74358"/>
    <lineage>
        <taxon>Eukaryota</taxon>
        <taxon>Metazoa</taxon>
        <taxon>Chordata</taxon>
        <taxon>Craniata</taxon>
        <taxon>Vertebrata</taxon>
        <taxon>Euteleostomi</taxon>
        <taxon>Lepidosauria</taxon>
        <taxon>Squamata</taxon>
        <taxon>Bifurcata</taxon>
        <taxon>Unidentata</taxon>
        <taxon>Episquamata</taxon>
        <taxon>Laterata</taxon>
        <taxon>Lacertibaenia</taxon>
        <taxon>Lacertidae</taxon>
        <taxon>Podarcis</taxon>
    </lineage>
</organism>
<feature type="compositionally biased region" description="Polar residues" evidence="1">
    <location>
        <begin position="397"/>
        <end position="408"/>
    </location>
</feature>
<feature type="compositionally biased region" description="Pro residues" evidence="1">
    <location>
        <begin position="293"/>
        <end position="307"/>
    </location>
</feature>
<feature type="compositionally biased region" description="Polar residues" evidence="1">
    <location>
        <begin position="466"/>
        <end position="483"/>
    </location>
</feature>
<feature type="compositionally biased region" description="Polar residues" evidence="1">
    <location>
        <begin position="324"/>
        <end position="339"/>
    </location>
</feature>
<accession>A0AA35PQZ8</accession>
<feature type="region of interest" description="Disordered" evidence="1">
    <location>
        <begin position="1"/>
        <end position="76"/>
    </location>
</feature>